<feature type="transmembrane region" description="Helical" evidence="2">
    <location>
        <begin position="716"/>
        <end position="738"/>
    </location>
</feature>
<feature type="transmembrane region" description="Helical" evidence="2">
    <location>
        <begin position="314"/>
        <end position="337"/>
    </location>
</feature>
<protein>
    <recommendedName>
        <fullName evidence="5">Major facilitator superfamily (MFS) profile domain-containing protein</fullName>
    </recommendedName>
</protein>
<keyword evidence="2" id="KW-0812">Transmembrane</keyword>
<feature type="transmembrane region" description="Helical" evidence="2">
    <location>
        <begin position="583"/>
        <end position="605"/>
    </location>
</feature>
<feature type="transmembrane region" description="Helical" evidence="2">
    <location>
        <begin position="343"/>
        <end position="362"/>
    </location>
</feature>
<evidence type="ECO:0000256" key="2">
    <source>
        <dbReference type="SAM" id="Phobius"/>
    </source>
</evidence>
<keyword evidence="2" id="KW-0472">Membrane</keyword>
<reference evidence="3" key="1">
    <citation type="submission" date="2020-05" db="UniProtKB">
        <authorList>
            <consortium name="EnsemblMetazoa"/>
        </authorList>
    </citation>
    <scope>IDENTIFICATION</scope>
    <source>
        <strain evidence="3">USDA</strain>
    </source>
</reference>
<gene>
    <name evidence="3" type="primary">106091772</name>
</gene>
<feature type="transmembrane region" description="Helical" evidence="2">
    <location>
        <begin position="250"/>
        <end position="270"/>
    </location>
</feature>
<feature type="transmembrane region" description="Helical" evidence="2">
    <location>
        <begin position="183"/>
        <end position="210"/>
    </location>
</feature>
<evidence type="ECO:0000256" key="1">
    <source>
        <dbReference type="SAM" id="MobiDB-lite"/>
    </source>
</evidence>
<organism evidence="3 4">
    <name type="scientific">Stomoxys calcitrans</name>
    <name type="common">Stable fly</name>
    <name type="synonym">Conops calcitrans</name>
    <dbReference type="NCBI Taxonomy" id="35570"/>
    <lineage>
        <taxon>Eukaryota</taxon>
        <taxon>Metazoa</taxon>
        <taxon>Ecdysozoa</taxon>
        <taxon>Arthropoda</taxon>
        <taxon>Hexapoda</taxon>
        <taxon>Insecta</taxon>
        <taxon>Pterygota</taxon>
        <taxon>Neoptera</taxon>
        <taxon>Endopterygota</taxon>
        <taxon>Diptera</taxon>
        <taxon>Brachycera</taxon>
        <taxon>Muscomorpha</taxon>
        <taxon>Muscoidea</taxon>
        <taxon>Muscidae</taxon>
        <taxon>Stomoxys</taxon>
    </lineage>
</organism>
<dbReference type="Proteomes" id="UP000095300">
    <property type="component" value="Unassembled WGS sequence"/>
</dbReference>
<dbReference type="SUPFAM" id="SSF103473">
    <property type="entry name" value="MFS general substrate transporter"/>
    <property type="match status" value="1"/>
</dbReference>
<feature type="transmembrane region" description="Helical" evidence="2">
    <location>
        <begin position="276"/>
        <end position="302"/>
    </location>
</feature>
<dbReference type="OrthoDB" id="6509908at2759"/>
<evidence type="ECO:0000313" key="3">
    <source>
        <dbReference type="EnsemblMetazoa" id="SCAU007988-PE"/>
    </source>
</evidence>
<proteinExistence type="predicted"/>
<dbReference type="InterPro" id="IPR011701">
    <property type="entry name" value="MFS"/>
</dbReference>
<dbReference type="PANTHER" id="PTHR11360">
    <property type="entry name" value="MONOCARBOXYLATE TRANSPORTER"/>
    <property type="match status" value="1"/>
</dbReference>
<feature type="transmembrane region" description="Helical" evidence="2">
    <location>
        <begin position="653"/>
        <end position="673"/>
    </location>
</feature>
<dbReference type="Gene3D" id="1.20.1250.20">
    <property type="entry name" value="MFS general substrate transporter like domains"/>
    <property type="match status" value="2"/>
</dbReference>
<dbReference type="InterPro" id="IPR036259">
    <property type="entry name" value="MFS_trans_sf"/>
</dbReference>
<dbReference type="Pfam" id="PF07690">
    <property type="entry name" value="MFS_1"/>
    <property type="match status" value="1"/>
</dbReference>
<feature type="region of interest" description="Disordered" evidence="1">
    <location>
        <begin position="1"/>
        <end position="22"/>
    </location>
</feature>
<feature type="transmembrane region" description="Helical" evidence="2">
    <location>
        <begin position="744"/>
        <end position="765"/>
    </location>
</feature>
<dbReference type="GO" id="GO:0008028">
    <property type="term" value="F:monocarboxylic acid transmembrane transporter activity"/>
    <property type="evidence" value="ECO:0007669"/>
    <property type="project" value="TreeGrafter"/>
</dbReference>
<name>A0A1I8PGY2_STOCA</name>
<dbReference type="PANTHER" id="PTHR11360:SF286">
    <property type="entry name" value="GH22266P"/>
    <property type="match status" value="1"/>
</dbReference>
<dbReference type="EnsemblMetazoa" id="SCAU007988-RE">
    <property type="protein sequence ID" value="SCAU007988-PE"/>
    <property type="gene ID" value="SCAU007988"/>
</dbReference>
<keyword evidence="2" id="KW-1133">Transmembrane helix</keyword>
<feature type="transmembrane region" description="Helical" evidence="2">
    <location>
        <begin position="625"/>
        <end position="646"/>
    </location>
</feature>
<dbReference type="AlphaFoldDB" id="A0A1I8PGY2"/>
<feature type="transmembrane region" description="Helical" evidence="2">
    <location>
        <begin position="222"/>
        <end position="243"/>
    </location>
</feature>
<dbReference type="VEuPathDB" id="VectorBase:SCAU007988"/>
<feature type="transmembrane region" description="Helical" evidence="2">
    <location>
        <begin position="679"/>
        <end position="704"/>
    </location>
</feature>
<dbReference type="InterPro" id="IPR050327">
    <property type="entry name" value="Proton-linked_MCT"/>
</dbReference>
<keyword evidence="4" id="KW-1185">Reference proteome</keyword>
<sequence>MTNSTLEFVSKSKKDAATETSQGDVTDLTIITSEMSNESAETLRNLERFGRHHSFRVADAATVTDFPMVNSLTVSFTTTLKEEIQDKRESLDSFKDLPSTSSSEQVIKHQRQFALKSSKSQHVSRVDSIDDRKDKRFTLGHSKSQYSPRFQGYDEEDDLAISNLQKGNVFVYMIIPPDGGYGWFIMFISFCCQIVVDGIIFGIGVILPYIAQEFGVPGSKVVLVASMQVGFYFLSGTLSSAFINKFGFRPVALAGCLLSITLLMVATFSINLPMMIISYSILGGPSLSMIWVSSQLIIGYYFEKYRPIANGLSCSGAGAGIMMFAYMNNVLVVSWGWRNLMRLHVAFLLLVFLMVLTFVEVAPTKVGRMKEANWDDTDSDSYDSITDMIRYSRYSRYSLKRNEDIHNMGENFQNIMEKMEDLAPTLPQHKGCFATCLKSCCPCLQSFLQHPWQAPAQEAQHYVIRQDLMERQDLFYMGPRQGSHDIDAGVSASTTTTPGPRKSVIFGPTEVHTISLNDIDEKINSKRIINRLSTMTLPRSMADHRKSYKELQQTHRFPLLAFLRPKNLIHPKIRNAFNMLFDFRLLAIMEFRVLLASAFLFPMGFNIPFVYSTVRVQIEPSFAKLISPSIGFSNFAFRIASGFVAYKFREHTTFICGGGMVFGGVAVLASAFYGHDVVWFQFLYAICYGIAPAFYSTLRAIIYVRSLGLDKLTNAFGLTALAMGMGVFIGTTAGGILNDLTGDYTASFAFAGICIIVAGSLKLLLPHLRGQ</sequence>
<evidence type="ECO:0000313" key="4">
    <source>
        <dbReference type="Proteomes" id="UP000095300"/>
    </source>
</evidence>
<evidence type="ECO:0008006" key="5">
    <source>
        <dbReference type="Google" id="ProtNLM"/>
    </source>
</evidence>
<accession>A0A1I8PGY2</accession>